<dbReference type="InterPro" id="IPR036390">
    <property type="entry name" value="WH_DNA-bd_sf"/>
</dbReference>
<evidence type="ECO:0000256" key="2">
    <source>
        <dbReference type="ARBA" id="ARBA00023125"/>
    </source>
</evidence>
<keyword evidence="3" id="KW-0804">Transcription</keyword>
<dbReference type="Gene3D" id="1.10.10.10">
    <property type="entry name" value="Winged helix-like DNA-binding domain superfamily/Winged helix DNA-binding domain"/>
    <property type="match status" value="1"/>
</dbReference>
<sequence length="110" mass="12181">MPEQELSAEALELIAMRFKILGDPMRLKILHALQSGEKTVGELVSIVNANQPNISKHLSILRTAGLVKRRKESNLAYFTIGAPFVFELCEIVCGGIQNELNSIQQQFSQG</sequence>
<dbReference type="Proteomes" id="UP000196027">
    <property type="component" value="Chromosome"/>
</dbReference>
<dbReference type="InterPro" id="IPR036388">
    <property type="entry name" value="WH-like_DNA-bd_sf"/>
</dbReference>
<reference evidence="5 6" key="1">
    <citation type="submission" date="2017-05" db="EMBL/GenBank/DDBJ databases">
        <title>Genomic insights into alkan degradation activity of Oleiphilus messinensis.</title>
        <authorList>
            <person name="Kozyavkin S.A."/>
            <person name="Slesarev A.I."/>
            <person name="Golyshin P.N."/>
            <person name="Korzhenkov A."/>
            <person name="Golyshina O.N."/>
            <person name="Toshchakov S.V."/>
        </authorList>
    </citation>
    <scope>NUCLEOTIDE SEQUENCE [LARGE SCALE GENOMIC DNA]</scope>
    <source>
        <strain evidence="5 6">ME102</strain>
    </source>
</reference>
<dbReference type="EMBL" id="CP021425">
    <property type="protein sequence ID" value="ARU56994.1"/>
    <property type="molecule type" value="Genomic_DNA"/>
</dbReference>
<dbReference type="PRINTS" id="PR00778">
    <property type="entry name" value="HTHARSR"/>
</dbReference>
<evidence type="ECO:0000313" key="5">
    <source>
        <dbReference type="EMBL" id="ARU56994.1"/>
    </source>
</evidence>
<dbReference type="SUPFAM" id="SSF46785">
    <property type="entry name" value="Winged helix' DNA-binding domain"/>
    <property type="match status" value="1"/>
</dbReference>
<dbReference type="PROSITE" id="PS50987">
    <property type="entry name" value="HTH_ARSR_2"/>
    <property type="match status" value="1"/>
</dbReference>
<dbReference type="PANTHER" id="PTHR43132:SF9">
    <property type="entry name" value="ARSR FAMILY TRANSCRIPTIONAL REGULATORY PROTEIN"/>
    <property type="match status" value="1"/>
</dbReference>
<dbReference type="InterPro" id="IPR051011">
    <property type="entry name" value="Metal_resp_trans_reg"/>
</dbReference>
<dbReference type="GO" id="GO:0003700">
    <property type="term" value="F:DNA-binding transcription factor activity"/>
    <property type="evidence" value="ECO:0007669"/>
    <property type="project" value="InterPro"/>
</dbReference>
<dbReference type="RefSeq" id="WP_087461938.1">
    <property type="nucleotide sequence ID" value="NZ_CP021425.1"/>
</dbReference>
<organism evidence="5 6">
    <name type="scientific">Oleiphilus messinensis</name>
    <dbReference type="NCBI Taxonomy" id="141451"/>
    <lineage>
        <taxon>Bacteria</taxon>
        <taxon>Pseudomonadati</taxon>
        <taxon>Pseudomonadota</taxon>
        <taxon>Gammaproteobacteria</taxon>
        <taxon>Oceanospirillales</taxon>
        <taxon>Oleiphilaceae</taxon>
        <taxon>Oleiphilus</taxon>
    </lineage>
</organism>
<dbReference type="NCBIfam" id="NF033788">
    <property type="entry name" value="HTH_metalloreg"/>
    <property type="match status" value="1"/>
</dbReference>
<proteinExistence type="predicted"/>
<dbReference type="AlphaFoldDB" id="A0A1Y0IC72"/>
<name>A0A1Y0IC72_9GAMM</name>
<gene>
    <name evidence="5" type="ORF">OLMES_2950</name>
</gene>
<dbReference type="KEGG" id="ome:OLMES_2950"/>
<dbReference type="SMART" id="SM00418">
    <property type="entry name" value="HTH_ARSR"/>
    <property type="match status" value="1"/>
</dbReference>
<dbReference type="CDD" id="cd00090">
    <property type="entry name" value="HTH_ARSR"/>
    <property type="match status" value="1"/>
</dbReference>
<dbReference type="InterPro" id="IPR001845">
    <property type="entry name" value="HTH_ArsR_DNA-bd_dom"/>
</dbReference>
<protein>
    <submittedName>
        <fullName evidence="5">Regulatory protein ArsR</fullName>
    </submittedName>
</protein>
<accession>A0A1Y0IC72</accession>
<keyword evidence="2" id="KW-0238">DNA-binding</keyword>
<dbReference type="OrthoDB" id="9796124at2"/>
<evidence type="ECO:0000259" key="4">
    <source>
        <dbReference type="PROSITE" id="PS50987"/>
    </source>
</evidence>
<keyword evidence="6" id="KW-1185">Reference proteome</keyword>
<dbReference type="GO" id="GO:0003677">
    <property type="term" value="F:DNA binding"/>
    <property type="evidence" value="ECO:0007669"/>
    <property type="project" value="UniProtKB-KW"/>
</dbReference>
<dbReference type="PANTHER" id="PTHR43132">
    <property type="entry name" value="ARSENICAL RESISTANCE OPERON REPRESSOR ARSR-RELATED"/>
    <property type="match status" value="1"/>
</dbReference>
<dbReference type="InterPro" id="IPR011991">
    <property type="entry name" value="ArsR-like_HTH"/>
</dbReference>
<evidence type="ECO:0000313" key="6">
    <source>
        <dbReference type="Proteomes" id="UP000196027"/>
    </source>
</evidence>
<dbReference type="Pfam" id="PF01022">
    <property type="entry name" value="HTH_5"/>
    <property type="match status" value="1"/>
</dbReference>
<feature type="domain" description="HTH arsR-type" evidence="4">
    <location>
        <begin position="6"/>
        <end position="100"/>
    </location>
</feature>
<evidence type="ECO:0000256" key="3">
    <source>
        <dbReference type="ARBA" id="ARBA00023163"/>
    </source>
</evidence>
<keyword evidence="1" id="KW-0805">Transcription regulation</keyword>
<evidence type="ECO:0000256" key="1">
    <source>
        <dbReference type="ARBA" id="ARBA00023015"/>
    </source>
</evidence>